<protein>
    <submittedName>
        <fullName evidence="1">Uncharacterized protein</fullName>
    </submittedName>
</protein>
<dbReference type="AlphaFoldDB" id="A0A9D1M9H2"/>
<name>A0A9D1M9H2_9BACT</name>
<reference evidence="1" key="1">
    <citation type="submission" date="2020-10" db="EMBL/GenBank/DDBJ databases">
        <authorList>
            <person name="Gilroy R."/>
        </authorList>
    </citation>
    <scope>NUCLEOTIDE SEQUENCE</scope>
    <source>
        <strain evidence="1">CHK158-818</strain>
    </source>
</reference>
<proteinExistence type="predicted"/>
<reference evidence="1" key="2">
    <citation type="journal article" date="2021" name="PeerJ">
        <title>Extensive microbial diversity within the chicken gut microbiome revealed by metagenomics and culture.</title>
        <authorList>
            <person name="Gilroy R."/>
            <person name="Ravi A."/>
            <person name="Getino M."/>
            <person name="Pursley I."/>
            <person name="Horton D.L."/>
            <person name="Alikhan N.F."/>
            <person name="Baker D."/>
            <person name="Gharbi K."/>
            <person name="Hall N."/>
            <person name="Watson M."/>
            <person name="Adriaenssens E.M."/>
            <person name="Foster-Nyarko E."/>
            <person name="Jarju S."/>
            <person name="Secka A."/>
            <person name="Antonio M."/>
            <person name="Oren A."/>
            <person name="Chaudhuri R.R."/>
            <person name="La Ragione R."/>
            <person name="Hildebrand F."/>
            <person name="Pallen M.J."/>
        </authorList>
    </citation>
    <scope>NUCLEOTIDE SEQUENCE</scope>
    <source>
        <strain evidence="1">CHK158-818</strain>
    </source>
</reference>
<accession>A0A9D1M9H2</accession>
<gene>
    <name evidence="1" type="ORF">IAB03_10135</name>
</gene>
<organism evidence="1 2">
    <name type="scientific">Candidatus Gallibacteroides avistercoris</name>
    <dbReference type="NCBI Taxonomy" id="2840833"/>
    <lineage>
        <taxon>Bacteria</taxon>
        <taxon>Pseudomonadati</taxon>
        <taxon>Bacteroidota</taxon>
        <taxon>Bacteroidia</taxon>
        <taxon>Bacteroidales</taxon>
        <taxon>Bacteroidaceae</taxon>
        <taxon>Bacteroidaceae incertae sedis</taxon>
        <taxon>Candidatus Gallibacteroides</taxon>
    </lineage>
</organism>
<comment type="caution">
    <text evidence="1">The sequence shown here is derived from an EMBL/GenBank/DDBJ whole genome shotgun (WGS) entry which is preliminary data.</text>
</comment>
<dbReference type="EMBL" id="DVNA01000234">
    <property type="protein sequence ID" value="HIU56147.1"/>
    <property type="molecule type" value="Genomic_DNA"/>
</dbReference>
<evidence type="ECO:0000313" key="1">
    <source>
        <dbReference type="EMBL" id="HIU56147.1"/>
    </source>
</evidence>
<sequence>MKNVQKSLCHLHYSWEDLVHEVYLQSSYAVKGYPDVDADALVLGEDESMLLARLLSDAYSSVFNRLSGFMKEGGGCLTVGSHIDFSLMIPDAIPAGVLESLSHLVKQLLVYYVLSLWFMGRNRELATNFLQLCDSVAEEVKSCLHRRLVPITRNSCWW</sequence>
<evidence type="ECO:0000313" key="2">
    <source>
        <dbReference type="Proteomes" id="UP000824112"/>
    </source>
</evidence>
<dbReference type="Proteomes" id="UP000824112">
    <property type="component" value="Unassembled WGS sequence"/>
</dbReference>